<dbReference type="Gene3D" id="3.30.420.10">
    <property type="entry name" value="Ribonuclease H-like superfamily/Ribonuclease H"/>
    <property type="match status" value="1"/>
</dbReference>
<feature type="domain" description="HTH IS21-type" evidence="5">
    <location>
        <begin position="6"/>
        <end position="70"/>
    </location>
</feature>
<dbReference type="InterPro" id="IPR054353">
    <property type="entry name" value="IstA-like_C"/>
</dbReference>
<feature type="domain" description="Integrase catalytic" evidence="6">
    <location>
        <begin position="123"/>
        <end position="300"/>
    </location>
</feature>
<dbReference type="NCBIfam" id="NF033546">
    <property type="entry name" value="transpos_IS21"/>
    <property type="match status" value="1"/>
</dbReference>
<proteinExistence type="inferred from homology"/>
<organism evidence="7 8">
    <name type="scientific">Alkalihalophilus marmarensis DSM 21297</name>
    <dbReference type="NCBI Taxonomy" id="1188261"/>
    <lineage>
        <taxon>Bacteria</taxon>
        <taxon>Bacillati</taxon>
        <taxon>Bacillota</taxon>
        <taxon>Bacilli</taxon>
        <taxon>Bacillales</taxon>
        <taxon>Bacillaceae</taxon>
        <taxon>Alkalihalophilus</taxon>
    </lineage>
</organism>
<keyword evidence="3" id="KW-0238">DNA-binding</keyword>
<evidence type="ECO:0000259" key="6">
    <source>
        <dbReference type="PROSITE" id="PS50994"/>
    </source>
</evidence>
<evidence type="ECO:0000259" key="5">
    <source>
        <dbReference type="PROSITE" id="PS50531"/>
    </source>
</evidence>
<accession>U6SIE3</accession>
<dbReference type="PANTHER" id="PTHR35004">
    <property type="entry name" value="TRANSPOSASE RV3428C-RELATED"/>
    <property type="match status" value="1"/>
</dbReference>
<dbReference type="PATRIC" id="fig|1188261.3.peg.3825"/>
<dbReference type="AlphaFoldDB" id="U6SIE3"/>
<evidence type="ECO:0000256" key="1">
    <source>
        <dbReference type="ARBA" id="ARBA00009277"/>
    </source>
</evidence>
<dbReference type="EMBL" id="ATAE01000058">
    <property type="protein sequence ID" value="ERN51323.1"/>
    <property type="molecule type" value="Genomic_DNA"/>
</dbReference>
<evidence type="ECO:0000313" key="7">
    <source>
        <dbReference type="EMBL" id="ERN51323.1"/>
    </source>
</evidence>
<dbReference type="GO" id="GO:0015074">
    <property type="term" value="P:DNA integration"/>
    <property type="evidence" value="ECO:0007669"/>
    <property type="project" value="InterPro"/>
</dbReference>
<protein>
    <submittedName>
        <fullName evidence="7">Integrase</fullName>
    </submittedName>
</protein>
<dbReference type="GO" id="GO:0006310">
    <property type="term" value="P:DNA recombination"/>
    <property type="evidence" value="ECO:0007669"/>
    <property type="project" value="UniProtKB-KW"/>
</dbReference>
<comment type="similarity">
    <text evidence="1">Belongs to the transposase IS21/IS408/IS1162 family.</text>
</comment>
<dbReference type="PROSITE" id="PS50994">
    <property type="entry name" value="INTEGRASE"/>
    <property type="match status" value="1"/>
</dbReference>
<reference evidence="7 8" key="1">
    <citation type="journal article" date="2013" name="Genome Announc.">
        <title>Genome Sequence of the Extreme Obligate Alkaliphile Bacillus marmarensis Strain DSM 21297.</title>
        <authorList>
            <person name="Wernick D.G."/>
            <person name="Choi K.Y."/>
            <person name="Tat C.A."/>
            <person name="Lafontaine Rivera J.G."/>
            <person name="Liao J.C."/>
        </authorList>
    </citation>
    <scope>NUCLEOTIDE SEQUENCE [LARGE SCALE GENOMIC DNA]</scope>
    <source>
        <strain evidence="7 8">DSM 21297</strain>
    </source>
</reference>
<dbReference type="InterPro" id="IPR001584">
    <property type="entry name" value="Integrase_cat-core"/>
</dbReference>
<dbReference type="PROSITE" id="PS50531">
    <property type="entry name" value="HTH_IS21"/>
    <property type="match status" value="1"/>
</dbReference>
<evidence type="ECO:0000256" key="4">
    <source>
        <dbReference type="ARBA" id="ARBA00023172"/>
    </source>
</evidence>
<keyword evidence="4" id="KW-0233">DNA recombination</keyword>
<dbReference type="SUPFAM" id="SSF53098">
    <property type="entry name" value="Ribonuclease H-like"/>
    <property type="match status" value="1"/>
</dbReference>
<comment type="caution">
    <text evidence="7">The sequence shown here is derived from an EMBL/GenBank/DDBJ whole genome shotgun (WGS) entry which is preliminary data.</text>
</comment>
<dbReference type="GO" id="GO:0032196">
    <property type="term" value="P:transposition"/>
    <property type="evidence" value="ECO:0007669"/>
    <property type="project" value="UniProtKB-KW"/>
</dbReference>
<evidence type="ECO:0000256" key="2">
    <source>
        <dbReference type="ARBA" id="ARBA00022578"/>
    </source>
</evidence>
<dbReference type="InterPro" id="IPR036397">
    <property type="entry name" value="RNaseH_sf"/>
</dbReference>
<evidence type="ECO:0000256" key="3">
    <source>
        <dbReference type="ARBA" id="ARBA00023125"/>
    </source>
</evidence>
<keyword evidence="2" id="KW-0815">Transposition</keyword>
<dbReference type="InterPro" id="IPR017894">
    <property type="entry name" value="HTH_IS21_transposase_type"/>
</dbReference>
<dbReference type="Proteomes" id="UP000017170">
    <property type="component" value="Unassembled WGS sequence"/>
</dbReference>
<gene>
    <name evidence="7" type="ORF">A33I_20510</name>
</gene>
<evidence type="ECO:0000313" key="8">
    <source>
        <dbReference type="Proteomes" id="UP000017170"/>
    </source>
</evidence>
<dbReference type="RefSeq" id="WP_022629815.1">
    <property type="nucleotide sequence ID" value="NZ_ATAE01000058.1"/>
</dbReference>
<keyword evidence="8" id="KW-1185">Reference proteome</keyword>
<dbReference type="InterPro" id="IPR012337">
    <property type="entry name" value="RNaseH-like_sf"/>
</dbReference>
<dbReference type="Pfam" id="PF22483">
    <property type="entry name" value="Mu-transpos_C_2"/>
    <property type="match status" value="1"/>
</dbReference>
<dbReference type="GO" id="GO:0003677">
    <property type="term" value="F:DNA binding"/>
    <property type="evidence" value="ECO:0007669"/>
    <property type="project" value="UniProtKB-KW"/>
</dbReference>
<sequence length="506" mass="59465">MLQVTEINYIRQEVNGKGYSYSDVARRTNKDVRTVKKYADLEEFQPENKRKKSQPAPVMDPVKDIVDQWLKEDMKKKKKYLRTAKRIWQLLVNHEELDFKGSDRTVRAYVSKRKKELLEESENAAIPLESRAGDAQVDFGEAPFKRNGKVVDLPYLVMSFPYSNAFFVQVFESQNQDCFLEGLKRFFNYLEGVPKRIRFDNLSPAVKKILPQGKRELTEGFERFALHYGFEYEFCNPGAGNEKGHVEAMVKYVRNNFFLPERSVYQLEELNHRLWEEAENDRYRMHYEKKQEIAKLFVEDREALFYLPPKEYTGRRIETLKADKYGYVLVDSKRYSTSPRYANNRVLVGIHYNRIDILTDQYEVIVSHERLYGKESKSMIWHPYLSLMAKRPTALKYTTFYNQLPDSWQKYLHDCTVEEKKKALLLLSTLLKSNRLEKATEALEIASERCHPSSEAIKQVFHQLIHGRGQRQTQTLKLKSAVPAMPIAERGMKQYDAFFTLGGDLK</sequence>
<name>U6SIE3_9BACI</name>